<feature type="transmembrane region" description="Helical" evidence="15">
    <location>
        <begin position="902"/>
        <end position="924"/>
    </location>
</feature>
<keyword evidence="4 15" id="KW-0812">Transmembrane</keyword>
<evidence type="ECO:0000256" key="4">
    <source>
        <dbReference type="ARBA" id="ARBA00022692"/>
    </source>
</evidence>
<evidence type="ECO:0000313" key="18">
    <source>
        <dbReference type="Proteomes" id="UP000051952"/>
    </source>
</evidence>
<sequence length="1012" mass="110078">MMERKDMGKLTELGGVEGIAQRLQCSLENGIQSGTAGKREELYGKNELWRKDPVTFLEFFVEALSDKIIIILGIAACISIIFGMTLPDPHSGNVERSKGWIEGTAILISIMVVTLVGSINNYEKAKKFEEMENEQAVFDVQVMRDGEEVTIKSNEIVVGDILMIEGPGSQLSCDGLFVFGNDLKVDESAMTGEPDVIKKTPERDPFFLSGTQLQDGIGRMLVILVGQTSYQGKMKAAVSEESGETPLQEHLAILADDVGKLGAVGAAVLIAALFIKEGVKISDGKEATATAFLNYIILAITVIVVAIPEGLPLAVTIALAFSMKAMMKDNCMVRVLASCETMGAATAVCSDKTGTLTTNEMTVVQGVVNGEEFVISGYGVNPRTAEVSVFDRSQPQLGVDTDLMIRALSHNSTARQQMIDGRLQWVGNKTEHGLLGFASVMQRDYLAVRNSVAEKEKKQFPFNSTKKRMSTIVRETSGAVLYTKGASEVILEACGRYIDRHGAVVALPGEKKEEFMEMINDMANQGNRTIGVAYEEFSGPLPDEEPESTNLILIGVFGIQDPIRTEVPAAVEKCKIAGINVRMVTGDNINTAIAIAKKCGIYSENGWDKALTGVEFRAMYNDNKAGLMELVPRLRVLARSSPQDKYILVGLLQEIGEVVGVTGDGTNDAPALKLANVGFAMHIGTDIAKGAADMVLLDNNFASVVNAVKWGRAVNDNIKKFLQYQLAINVGGVVLTVIGSLASETSKEPFTPVQLLWLNLIMDTLAALALATELPSDELLFDLPVFKQAPLITNRMKVFVGAHSAAQVAITFMHMFSSFTWLDTVEGDCSGPFTNTSAPEYLGCQLLCKDEGGVFNSDGDCQQGTIHSTIIFNTFIWMQIFNIFNARLLSDTISPLHGLTRSYMLVVVVFIICGFQVFAVEAAASFMQTTSLDWQNWLICVAFGAAEIPFGVLVRLVPAKNEIPQEVLDKWEHENRLRRALGVAPLHMVPEAQPQLSLISHDPSLKNVHVRK</sequence>
<dbReference type="PROSITE" id="PS00154">
    <property type="entry name" value="ATPASE_E1_E2"/>
    <property type="match status" value="1"/>
</dbReference>
<dbReference type="GO" id="GO:0140581">
    <property type="term" value="F:P-type monovalent copper transporter activity"/>
    <property type="evidence" value="ECO:0007669"/>
    <property type="project" value="UniProtKB-EC"/>
</dbReference>
<dbReference type="FunFam" id="3.40.50.1000:FF:000144">
    <property type="entry name" value="copper-transporting ATPase 1 isoform X2"/>
    <property type="match status" value="1"/>
</dbReference>
<dbReference type="PRINTS" id="PR00120">
    <property type="entry name" value="HATPASE"/>
</dbReference>
<dbReference type="PANTHER" id="PTHR24093">
    <property type="entry name" value="CATION TRANSPORTING ATPASE"/>
    <property type="match status" value="1"/>
</dbReference>
<feature type="transmembrane region" description="Helical" evidence="15">
    <location>
        <begin position="936"/>
        <end position="957"/>
    </location>
</feature>
<evidence type="ECO:0000256" key="9">
    <source>
        <dbReference type="ARBA" id="ARBA00022842"/>
    </source>
</evidence>
<keyword evidence="12" id="KW-0186">Copper</keyword>
<dbReference type="InterPro" id="IPR023299">
    <property type="entry name" value="ATPase_P-typ_cyto_dom_N"/>
</dbReference>
<dbReference type="Pfam" id="PF00690">
    <property type="entry name" value="Cation_ATPase_N"/>
    <property type="match status" value="1"/>
</dbReference>
<evidence type="ECO:0000256" key="1">
    <source>
        <dbReference type="ARBA" id="ARBA00004127"/>
    </source>
</evidence>
<dbReference type="GO" id="GO:0005388">
    <property type="term" value="F:P-type calcium transporter activity"/>
    <property type="evidence" value="ECO:0007669"/>
    <property type="project" value="TreeGrafter"/>
</dbReference>
<protein>
    <recommendedName>
        <fullName evidence="2">P-type Cu(+) transporter</fullName>
        <ecNumber evidence="2">7.2.2.8</ecNumber>
    </recommendedName>
</protein>
<keyword evidence="8" id="KW-0067">ATP-binding</keyword>
<keyword evidence="10" id="KW-1278">Translocase</keyword>
<dbReference type="Gene3D" id="3.40.50.1000">
    <property type="entry name" value="HAD superfamily/HAD-like"/>
    <property type="match status" value="1"/>
</dbReference>
<feature type="transmembrane region" description="Helical" evidence="15">
    <location>
        <begin position="870"/>
        <end position="890"/>
    </location>
</feature>
<dbReference type="EC" id="7.2.2.8" evidence="2"/>
<dbReference type="Pfam" id="PF13246">
    <property type="entry name" value="Cation_ATPase"/>
    <property type="match status" value="1"/>
</dbReference>
<gene>
    <name evidence="17" type="ORF">BSAL_38875</name>
</gene>
<evidence type="ECO:0000256" key="14">
    <source>
        <dbReference type="ARBA" id="ARBA00023136"/>
    </source>
</evidence>
<evidence type="ECO:0000256" key="8">
    <source>
        <dbReference type="ARBA" id="ARBA00022840"/>
    </source>
</evidence>
<dbReference type="SFLD" id="SFLDS00003">
    <property type="entry name" value="Haloacid_Dehalogenase"/>
    <property type="match status" value="1"/>
</dbReference>
<dbReference type="GO" id="GO:0016887">
    <property type="term" value="F:ATP hydrolysis activity"/>
    <property type="evidence" value="ECO:0007669"/>
    <property type="project" value="InterPro"/>
</dbReference>
<dbReference type="InterPro" id="IPR023214">
    <property type="entry name" value="HAD_sf"/>
</dbReference>
<evidence type="ECO:0000256" key="10">
    <source>
        <dbReference type="ARBA" id="ARBA00022967"/>
    </source>
</evidence>
<dbReference type="OMA" id="MWIAFND"/>
<keyword evidence="18" id="KW-1185">Reference proteome</keyword>
<feature type="transmembrane region" description="Helical" evidence="15">
    <location>
        <begin position="295"/>
        <end position="321"/>
    </location>
</feature>
<evidence type="ECO:0000259" key="16">
    <source>
        <dbReference type="SMART" id="SM00831"/>
    </source>
</evidence>
<dbReference type="PANTHER" id="PTHR24093:SF369">
    <property type="entry name" value="CALCIUM-TRANSPORTING ATPASE"/>
    <property type="match status" value="1"/>
</dbReference>
<dbReference type="PRINTS" id="PR00119">
    <property type="entry name" value="CATATPASE"/>
</dbReference>
<evidence type="ECO:0000256" key="7">
    <source>
        <dbReference type="ARBA" id="ARBA00022796"/>
    </source>
</evidence>
<comment type="subcellular location">
    <subcellularLocation>
        <location evidence="1">Endomembrane system</location>
        <topology evidence="1">Multi-pass membrane protein</topology>
    </subcellularLocation>
</comment>
<dbReference type="InterPro" id="IPR023298">
    <property type="entry name" value="ATPase_P-typ_TM_dom_sf"/>
</dbReference>
<dbReference type="GO" id="GO:0012505">
    <property type="term" value="C:endomembrane system"/>
    <property type="evidence" value="ECO:0007669"/>
    <property type="project" value="UniProtKB-SubCell"/>
</dbReference>
<dbReference type="Gene3D" id="1.20.1110.10">
    <property type="entry name" value="Calcium-transporting ATPase, transmembrane domain"/>
    <property type="match status" value="1"/>
</dbReference>
<keyword evidence="5" id="KW-0479">Metal-binding</keyword>
<dbReference type="OrthoDB" id="3352408at2759"/>
<evidence type="ECO:0000256" key="5">
    <source>
        <dbReference type="ARBA" id="ARBA00022723"/>
    </source>
</evidence>
<dbReference type="InterPro" id="IPR008250">
    <property type="entry name" value="ATPase_P-typ_transduc_dom_A_sf"/>
</dbReference>
<dbReference type="InterPro" id="IPR044492">
    <property type="entry name" value="P_typ_ATPase_HD_dom"/>
</dbReference>
<dbReference type="GO" id="GO:0005524">
    <property type="term" value="F:ATP binding"/>
    <property type="evidence" value="ECO:0007669"/>
    <property type="project" value="UniProtKB-KW"/>
</dbReference>
<dbReference type="Pfam" id="PF00122">
    <property type="entry name" value="E1-E2_ATPase"/>
    <property type="match status" value="1"/>
</dbReference>
<dbReference type="SFLD" id="SFLDG00002">
    <property type="entry name" value="C1.7:_P-type_atpase_like"/>
    <property type="match status" value="1"/>
</dbReference>
<evidence type="ECO:0000256" key="2">
    <source>
        <dbReference type="ARBA" id="ARBA00012517"/>
    </source>
</evidence>
<keyword evidence="9" id="KW-0460">Magnesium</keyword>
<dbReference type="SUPFAM" id="SSF81660">
    <property type="entry name" value="Metal cation-transporting ATPase, ATP-binding domain N"/>
    <property type="match status" value="1"/>
</dbReference>
<dbReference type="SMART" id="SM00831">
    <property type="entry name" value="Cation_ATPase_N"/>
    <property type="match status" value="1"/>
</dbReference>
<evidence type="ECO:0000256" key="6">
    <source>
        <dbReference type="ARBA" id="ARBA00022741"/>
    </source>
</evidence>
<dbReference type="InterPro" id="IPR018303">
    <property type="entry name" value="ATPase_P-typ_P_site"/>
</dbReference>
<dbReference type="Gene3D" id="3.40.1110.10">
    <property type="entry name" value="Calcium-transporting ATPase, cytoplasmic domain N"/>
    <property type="match status" value="1"/>
</dbReference>
<accession>A0A0S4JRV4</accession>
<dbReference type="InterPro" id="IPR059000">
    <property type="entry name" value="ATPase_P-type_domA"/>
</dbReference>
<evidence type="ECO:0000313" key="17">
    <source>
        <dbReference type="EMBL" id="CUG92690.1"/>
    </source>
</evidence>
<dbReference type="GO" id="GO:0046872">
    <property type="term" value="F:metal ion binding"/>
    <property type="evidence" value="ECO:0007669"/>
    <property type="project" value="UniProtKB-KW"/>
</dbReference>
<dbReference type="InterPro" id="IPR001757">
    <property type="entry name" value="P_typ_ATPase"/>
</dbReference>
<keyword evidence="7" id="KW-0187">Copper transport</keyword>
<dbReference type="InterPro" id="IPR004014">
    <property type="entry name" value="ATPase_P-typ_cation-transptr_N"/>
</dbReference>
<keyword evidence="6" id="KW-0547">Nucleotide-binding</keyword>
<feature type="transmembrane region" description="Helical" evidence="15">
    <location>
        <begin position="99"/>
        <end position="119"/>
    </location>
</feature>
<keyword evidence="13" id="KW-0406">Ion transport</keyword>
<reference evidence="18" key="1">
    <citation type="submission" date="2015-09" db="EMBL/GenBank/DDBJ databases">
        <authorList>
            <consortium name="Pathogen Informatics"/>
        </authorList>
    </citation>
    <scope>NUCLEOTIDE SEQUENCE [LARGE SCALE GENOMIC DNA]</scope>
    <source>
        <strain evidence="18">Lake Konstanz</strain>
    </source>
</reference>
<evidence type="ECO:0000256" key="15">
    <source>
        <dbReference type="SAM" id="Phobius"/>
    </source>
</evidence>
<name>A0A0S4JRV4_BODSA</name>
<keyword evidence="3" id="KW-0813">Transport</keyword>
<dbReference type="SUPFAM" id="SSF81653">
    <property type="entry name" value="Calcium ATPase, transduction domain A"/>
    <property type="match status" value="1"/>
</dbReference>
<organism evidence="17 18">
    <name type="scientific">Bodo saltans</name>
    <name type="common">Flagellated protozoan</name>
    <dbReference type="NCBI Taxonomy" id="75058"/>
    <lineage>
        <taxon>Eukaryota</taxon>
        <taxon>Discoba</taxon>
        <taxon>Euglenozoa</taxon>
        <taxon>Kinetoplastea</taxon>
        <taxon>Metakinetoplastina</taxon>
        <taxon>Eubodonida</taxon>
        <taxon>Bodonidae</taxon>
        <taxon>Bodo</taxon>
    </lineage>
</organism>
<dbReference type="AlphaFoldDB" id="A0A0S4JRV4"/>
<evidence type="ECO:0000256" key="11">
    <source>
        <dbReference type="ARBA" id="ARBA00022989"/>
    </source>
</evidence>
<evidence type="ECO:0000256" key="12">
    <source>
        <dbReference type="ARBA" id="ARBA00023008"/>
    </source>
</evidence>
<dbReference type="SUPFAM" id="SSF81665">
    <property type="entry name" value="Calcium ATPase, transmembrane domain M"/>
    <property type="match status" value="1"/>
</dbReference>
<dbReference type="SFLD" id="SFLDF00027">
    <property type="entry name" value="p-type_atpase"/>
    <property type="match status" value="1"/>
</dbReference>
<dbReference type="InterPro" id="IPR036412">
    <property type="entry name" value="HAD-like_sf"/>
</dbReference>
<feature type="transmembrane region" description="Helical" evidence="15">
    <location>
        <begin position="68"/>
        <end position="87"/>
    </location>
</feature>
<dbReference type="SUPFAM" id="SSF56784">
    <property type="entry name" value="HAD-like"/>
    <property type="match status" value="1"/>
</dbReference>
<dbReference type="NCBIfam" id="TIGR01494">
    <property type="entry name" value="ATPase_P-type"/>
    <property type="match status" value="3"/>
</dbReference>
<dbReference type="Pfam" id="PF00689">
    <property type="entry name" value="Cation_ATPase_C"/>
    <property type="match status" value="1"/>
</dbReference>
<dbReference type="VEuPathDB" id="TriTrypDB:BSAL_38875"/>
<evidence type="ECO:0000256" key="3">
    <source>
        <dbReference type="ARBA" id="ARBA00022448"/>
    </source>
</evidence>
<dbReference type="Pfam" id="PF08282">
    <property type="entry name" value="Hydrolase_3"/>
    <property type="match status" value="1"/>
</dbReference>
<dbReference type="Proteomes" id="UP000051952">
    <property type="component" value="Unassembled WGS sequence"/>
</dbReference>
<dbReference type="InterPro" id="IPR006068">
    <property type="entry name" value="ATPase_P-typ_cation-transptr_C"/>
</dbReference>
<evidence type="ECO:0000256" key="13">
    <source>
        <dbReference type="ARBA" id="ARBA00023065"/>
    </source>
</evidence>
<dbReference type="GO" id="GO:0005886">
    <property type="term" value="C:plasma membrane"/>
    <property type="evidence" value="ECO:0007669"/>
    <property type="project" value="TreeGrafter"/>
</dbReference>
<feature type="domain" description="Cation-transporting P-type ATPase N-terminal" evidence="16">
    <location>
        <begin position="12"/>
        <end position="84"/>
    </location>
</feature>
<keyword evidence="11 15" id="KW-1133">Transmembrane helix</keyword>
<dbReference type="EMBL" id="CYKH01002075">
    <property type="protein sequence ID" value="CUG92690.1"/>
    <property type="molecule type" value="Genomic_DNA"/>
</dbReference>
<keyword evidence="14 15" id="KW-0472">Membrane</keyword>
<proteinExistence type="predicted"/>
<dbReference type="Gene3D" id="2.70.150.10">
    <property type="entry name" value="Calcium-transporting ATPase, cytoplasmic transduction domain A"/>
    <property type="match status" value="1"/>
</dbReference>